<evidence type="ECO:0000256" key="7">
    <source>
        <dbReference type="ARBA" id="ARBA00022989"/>
    </source>
</evidence>
<sequence length="255" mass="25981">MRRRGDGGLLPVSLLSLAPSPARRDALARRIRFLVAVTIAYNVIEAIVAITAGTIASSTALVGFGLDSVIEVSSAAAVAWQFSARDHAVREAREKTTLRITAVSFFALAAYVSVDAVRALSGTGEAETSLPGIVIAALSLAVMPFLSAAQRRAGRELGSASAVADSKQTLLCTYLSAVLLIGLVLNATLGWSWADPFAALVIAAVAVKEGIDAWQGKGCACGPAPTLAAPGADEKSSACGSSGDTCCTGTKDTAT</sequence>
<dbReference type="PANTHER" id="PTHR31937">
    <property type="entry name" value="TRANSMEMBRANE PROTEIN 163"/>
    <property type="match status" value="1"/>
</dbReference>
<feature type="transmembrane region" description="Helical" evidence="11">
    <location>
        <begin position="61"/>
        <end position="84"/>
    </location>
</feature>
<comment type="similarity">
    <text evidence="3">Belongs to the TMEM163 family.</text>
</comment>
<gene>
    <name evidence="13" type="ORF">QIT00_20355</name>
</gene>
<comment type="subcellular location">
    <subcellularLocation>
        <location evidence="2">Cytoplasmic vesicle</location>
        <location evidence="2">Secretory vesicle</location>
        <location evidence="2">Synaptic vesicle membrane</location>
        <topology evidence="2">Multi-pass membrane protein</topology>
    </subcellularLocation>
    <subcellularLocation>
        <location evidence="1">Early endosome membrane</location>
    </subcellularLocation>
</comment>
<dbReference type="InterPro" id="IPR058533">
    <property type="entry name" value="Cation_efflux_TM"/>
</dbReference>
<keyword evidence="10" id="KW-0968">Cytoplasmic vesicle</keyword>
<keyword evidence="8" id="KW-0770">Synapse</keyword>
<dbReference type="PANTHER" id="PTHR31937:SF2">
    <property type="entry name" value="TRANSMEMBRANE PROTEIN 163"/>
    <property type="match status" value="1"/>
</dbReference>
<feature type="transmembrane region" description="Helical" evidence="11">
    <location>
        <begin position="33"/>
        <end position="55"/>
    </location>
</feature>
<name>A0ABT6T0H3_9ACTN</name>
<keyword evidence="6" id="KW-0862">Zinc</keyword>
<evidence type="ECO:0000256" key="6">
    <source>
        <dbReference type="ARBA" id="ARBA00022833"/>
    </source>
</evidence>
<evidence type="ECO:0000256" key="4">
    <source>
        <dbReference type="ARBA" id="ARBA00022692"/>
    </source>
</evidence>
<dbReference type="Proteomes" id="UP001237105">
    <property type="component" value="Unassembled WGS sequence"/>
</dbReference>
<dbReference type="SUPFAM" id="SSF161111">
    <property type="entry name" value="Cation efflux protein transmembrane domain-like"/>
    <property type="match status" value="1"/>
</dbReference>
<evidence type="ECO:0000256" key="5">
    <source>
        <dbReference type="ARBA" id="ARBA00022753"/>
    </source>
</evidence>
<evidence type="ECO:0000313" key="13">
    <source>
        <dbReference type="EMBL" id="MDI3420878.1"/>
    </source>
</evidence>
<keyword evidence="14" id="KW-1185">Reference proteome</keyword>
<evidence type="ECO:0000313" key="14">
    <source>
        <dbReference type="Proteomes" id="UP001237105"/>
    </source>
</evidence>
<dbReference type="Pfam" id="PF01545">
    <property type="entry name" value="Cation_efflux"/>
    <property type="match status" value="1"/>
</dbReference>
<evidence type="ECO:0000259" key="12">
    <source>
        <dbReference type="Pfam" id="PF01545"/>
    </source>
</evidence>
<accession>A0ABT6T0H3</accession>
<comment type="caution">
    <text evidence="13">The sequence shown here is derived from an EMBL/GenBank/DDBJ whole genome shotgun (WGS) entry which is preliminary data.</text>
</comment>
<dbReference type="EMBL" id="JASCIS010000020">
    <property type="protein sequence ID" value="MDI3420878.1"/>
    <property type="molecule type" value="Genomic_DNA"/>
</dbReference>
<keyword evidence="9 11" id="KW-0472">Membrane</keyword>
<dbReference type="RefSeq" id="WP_282536749.1">
    <property type="nucleotide sequence ID" value="NZ_JASCIS010000020.1"/>
</dbReference>
<dbReference type="Gene3D" id="1.20.1510.10">
    <property type="entry name" value="Cation efflux protein transmembrane domain"/>
    <property type="match status" value="1"/>
</dbReference>
<feature type="transmembrane region" description="Helical" evidence="11">
    <location>
        <begin position="96"/>
        <end position="114"/>
    </location>
</feature>
<dbReference type="InterPro" id="IPR027469">
    <property type="entry name" value="Cation_efflux_TMD_sf"/>
</dbReference>
<keyword evidence="5" id="KW-0967">Endosome</keyword>
<evidence type="ECO:0000256" key="9">
    <source>
        <dbReference type="ARBA" id="ARBA00023136"/>
    </source>
</evidence>
<evidence type="ECO:0000256" key="8">
    <source>
        <dbReference type="ARBA" id="ARBA00023018"/>
    </source>
</evidence>
<organism evidence="13 14">
    <name type="scientific">Streptomyces luteolus</name>
    <dbReference type="NCBI Taxonomy" id="3043615"/>
    <lineage>
        <taxon>Bacteria</taxon>
        <taxon>Bacillati</taxon>
        <taxon>Actinomycetota</taxon>
        <taxon>Actinomycetes</taxon>
        <taxon>Kitasatosporales</taxon>
        <taxon>Streptomycetaceae</taxon>
        <taxon>Streptomyces</taxon>
    </lineage>
</organism>
<feature type="transmembrane region" description="Helical" evidence="11">
    <location>
        <begin position="170"/>
        <end position="194"/>
    </location>
</feature>
<evidence type="ECO:0000256" key="1">
    <source>
        <dbReference type="ARBA" id="ARBA00004146"/>
    </source>
</evidence>
<feature type="domain" description="Cation efflux protein transmembrane" evidence="12">
    <location>
        <begin position="37"/>
        <end position="210"/>
    </location>
</feature>
<feature type="transmembrane region" description="Helical" evidence="11">
    <location>
        <begin position="129"/>
        <end position="149"/>
    </location>
</feature>
<evidence type="ECO:0000256" key="11">
    <source>
        <dbReference type="SAM" id="Phobius"/>
    </source>
</evidence>
<keyword evidence="4 11" id="KW-0812">Transmembrane</keyword>
<reference evidence="13 14" key="1">
    <citation type="submission" date="2023-05" db="EMBL/GenBank/DDBJ databases">
        <title>Draft genome sequence of Streptomyces sp. B-S-A12 isolated from a cave soil in Thailand.</title>
        <authorList>
            <person name="Chamroensaksri N."/>
            <person name="Muangham S."/>
        </authorList>
    </citation>
    <scope>NUCLEOTIDE SEQUENCE [LARGE SCALE GENOMIC DNA]</scope>
    <source>
        <strain evidence="13 14">B-S-A12</strain>
    </source>
</reference>
<keyword evidence="7 11" id="KW-1133">Transmembrane helix</keyword>
<evidence type="ECO:0000256" key="2">
    <source>
        <dbReference type="ARBA" id="ARBA00004644"/>
    </source>
</evidence>
<dbReference type="InterPro" id="IPR026765">
    <property type="entry name" value="Tmem163"/>
</dbReference>
<proteinExistence type="inferred from homology"/>
<evidence type="ECO:0000256" key="10">
    <source>
        <dbReference type="ARBA" id="ARBA00023329"/>
    </source>
</evidence>
<evidence type="ECO:0000256" key="3">
    <source>
        <dbReference type="ARBA" id="ARBA00008731"/>
    </source>
</evidence>
<protein>
    <submittedName>
        <fullName evidence="13">Cation transporter</fullName>
    </submittedName>
</protein>